<dbReference type="KEGG" id="orh:Ornrh_0121"/>
<evidence type="ECO:0008006" key="3">
    <source>
        <dbReference type="Google" id="ProtNLM"/>
    </source>
</evidence>
<name>I3ZXB4_ORNRL</name>
<gene>
    <name evidence="1" type="ordered locus">Ornrh_0121</name>
</gene>
<dbReference type="GeneID" id="71568401"/>
<dbReference type="HOGENOM" id="CLU_070537_0_0_10"/>
<dbReference type="STRING" id="867902.Ornrh_0121"/>
<reference evidence="1 2" key="1">
    <citation type="submission" date="2012-06" db="EMBL/GenBank/DDBJ databases">
        <title>The complete genome of Ornithobacterium rhinotracheale DSM 15997.</title>
        <authorList>
            <consortium name="US DOE Joint Genome Institute (JGI-PGF)"/>
            <person name="Lucas S."/>
            <person name="Copeland A."/>
            <person name="Lapidus A."/>
            <person name="Goodwin L."/>
            <person name="Pitluck S."/>
            <person name="Peters L."/>
            <person name="Mikhailova N."/>
            <person name="Teshima H."/>
            <person name="Kyrpides N."/>
            <person name="Mavromatis K."/>
            <person name="Pagani I."/>
            <person name="Ivanova N."/>
            <person name="Ovchinnikova G."/>
            <person name="Zeytun A."/>
            <person name="Detter J.C."/>
            <person name="Han C."/>
            <person name="Land M."/>
            <person name="Hauser L."/>
            <person name="Markowitz V."/>
            <person name="Cheng J.-F."/>
            <person name="Hugenholtz P."/>
            <person name="Woyke T."/>
            <person name="Wu D."/>
            <person name="Lang E."/>
            <person name="Kopitz M."/>
            <person name="Brambilla E."/>
            <person name="Klenk H.-P."/>
            <person name="Eisen J.A."/>
        </authorList>
    </citation>
    <scope>NUCLEOTIDE SEQUENCE [LARGE SCALE GENOMIC DNA]</scope>
    <source>
        <strain evidence="2">ATCC 51463 / DSM 15997 / CCUG 23171 / LMG 9086</strain>
    </source>
</reference>
<dbReference type="eggNOG" id="COG0358">
    <property type="taxonomic scope" value="Bacteria"/>
</dbReference>
<proteinExistence type="predicted"/>
<dbReference type="GO" id="GO:0006260">
    <property type="term" value="P:DNA replication"/>
    <property type="evidence" value="ECO:0007669"/>
    <property type="project" value="InterPro"/>
</dbReference>
<keyword evidence="2" id="KW-1185">Reference proteome</keyword>
<accession>I3ZXB4</accession>
<dbReference type="EMBL" id="CP003283">
    <property type="protein sequence ID" value="AFL96348.1"/>
    <property type="molecule type" value="Genomic_DNA"/>
</dbReference>
<organism evidence="1 2">
    <name type="scientific">Ornithobacterium rhinotracheale (strain ATCC 51463 / DSM 15997 / CCUG 23171 / CIP 104009 / LMG 9086)</name>
    <dbReference type="NCBI Taxonomy" id="867902"/>
    <lineage>
        <taxon>Bacteria</taxon>
        <taxon>Pseudomonadati</taxon>
        <taxon>Bacteroidota</taxon>
        <taxon>Flavobacteriia</taxon>
        <taxon>Flavobacteriales</taxon>
        <taxon>Weeksellaceae</taxon>
        <taxon>Ornithobacterium</taxon>
    </lineage>
</organism>
<dbReference type="GO" id="GO:0008270">
    <property type="term" value="F:zinc ion binding"/>
    <property type="evidence" value="ECO:0007669"/>
    <property type="project" value="InterPro"/>
</dbReference>
<dbReference type="Gene3D" id="3.90.580.10">
    <property type="entry name" value="Zinc finger, CHC2-type domain"/>
    <property type="match status" value="1"/>
</dbReference>
<dbReference type="GO" id="GO:0003677">
    <property type="term" value="F:DNA binding"/>
    <property type="evidence" value="ECO:0007669"/>
    <property type="project" value="InterPro"/>
</dbReference>
<dbReference type="Gene3D" id="3.40.1360.10">
    <property type="match status" value="1"/>
</dbReference>
<dbReference type="PATRIC" id="fig|867902.3.peg.119"/>
<dbReference type="AlphaFoldDB" id="I3ZXB4"/>
<dbReference type="Proteomes" id="UP000006051">
    <property type="component" value="Chromosome"/>
</dbReference>
<dbReference type="GeneID" id="97256896"/>
<sequence>MESFSLFPSKDNKRTAFYYALDRKENTPSLSVDFIKNTAFDFGTGKAYDNISIVQAIKKCSVSAALEYLAQFDFSFSRLTEDSSAEKKENHLTLTKTEKITHPALLNYLNERKLIDFKNELSEIHYTVKRKNYFGIGFKNDSGGHEIRNKYAKICIGKKDITTIKNKTELLRIFEGFSDYFSFLKLNQNNIFPPSDFLILNSVSMFFKAKNVMKKYPKIELYLDNDTAGNNLTDEIISEFHQAEDCRILYKNHKDLNEFIQSKNGNE</sequence>
<dbReference type="SUPFAM" id="SSF56731">
    <property type="entry name" value="DNA primase core"/>
    <property type="match status" value="1"/>
</dbReference>
<dbReference type="InterPro" id="IPR036977">
    <property type="entry name" value="DNA_primase_Znf_CHC2"/>
</dbReference>
<dbReference type="SUPFAM" id="SSF57783">
    <property type="entry name" value="Zinc beta-ribbon"/>
    <property type="match status" value="1"/>
</dbReference>
<dbReference type="RefSeq" id="WP_014789978.1">
    <property type="nucleotide sequence ID" value="NC_018016.1"/>
</dbReference>
<evidence type="ECO:0000313" key="2">
    <source>
        <dbReference type="Proteomes" id="UP000006051"/>
    </source>
</evidence>
<evidence type="ECO:0000313" key="1">
    <source>
        <dbReference type="EMBL" id="AFL96348.1"/>
    </source>
</evidence>
<protein>
    <recommendedName>
        <fullName evidence="3">DNA primase</fullName>
    </recommendedName>
</protein>
<dbReference type="Pfam" id="PF13155">
    <property type="entry name" value="Toprim_2"/>
    <property type="match status" value="1"/>
</dbReference>